<comment type="caution">
    <text evidence="2">The sequence shown here is derived from an EMBL/GenBank/DDBJ whole genome shotgun (WGS) entry which is preliminary data.</text>
</comment>
<evidence type="ECO:0000313" key="2">
    <source>
        <dbReference type="EMBL" id="TYP76325.1"/>
    </source>
</evidence>
<feature type="transmembrane region" description="Helical" evidence="1">
    <location>
        <begin position="80"/>
        <end position="99"/>
    </location>
</feature>
<sequence>MALLYVIARRSNLTSKGTVVLFLYVSLCCMVPEALAHVDKIIASSFVLLSFSQITEMMNHTKAKAKIFNASLCIGLASTAYFWSIGFIALIFIGIYFFRSTDYRNWFVPIIGVITVFVLANCFTLLVFDSFFNPVEKAVVSYEAFANTLYGAHFFTLGALSICAGFFLIAYTLRINSRPTSYKPLMKLIIGYIAIGIGVVLVSPNKDTSEMIFIIPPLAIMGATYIELIQIKFIKEIHLWVFGLLPLLFLLF</sequence>
<feature type="transmembrane region" description="Helical" evidence="1">
    <location>
        <begin position="106"/>
        <end position="128"/>
    </location>
</feature>
<gene>
    <name evidence="2" type="ORF">BD809_102543</name>
</gene>
<evidence type="ECO:0000256" key="1">
    <source>
        <dbReference type="SAM" id="Phobius"/>
    </source>
</evidence>
<name>A0A5S5CA97_9FLAO</name>
<keyword evidence="1" id="KW-0812">Transmembrane</keyword>
<feature type="transmembrane region" description="Helical" evidence="1">
    <location>
        <begin position="209"/>
        <end position="226"/>
    </location>
</feature>
<organism evidence="2 3">
    <name type="scientific">Aquimarina intermedia</name>
    <dbReference type="NCBI Taxonomy" id="350814"/>
    <lineage>
        <taxon>Bacteria</taxon>
        <taxon>Pseudomonadati</taxon>
        <taxon>Bacteroidota</taxon>
        <taxon>Flavobacteriia</taxon>
        <taxon>Flavobacteriales</taxon>
        <taxon>Flavobacteriaceae</taxon>
        <taxon>Aquimarina</taxon>
    </lineage>
</organism>
<reference evidence="2 3" key="1">
    <citation type="submission" date="2019-07" db="EMBL/GenBank/DDBJ databases">
        <title>Genomic Encyclopedia of Archaeal and Bacterial Type Strains, Phase II (KMG-II): from individual species to whole genera.</title>
        <authorList>
            <person name="Goeker M."/>
        </authorList>
    </citation>
    <scope>NUCLEOTIDE SEQUENCE [LARGE SCALE GENOMIC DNA]</scope>
    <source>
        <strain evidence="2 3">DSM 17527</strain>
    </source>
</reference>
<keyword evidence="1" id="KW-1133">Transmembrane helix</keyword>
<feature type="transmembrane region" description="Helical" evidence="1">
    <location>
        <begin position="185"/>
        <end position="203"/>
    </location>
</feature>
<dbReference type="Proteomes" id="UP000324376">
    <property type="component" value="Unassembled WGS sequence"/>
</dbReference>
<keyword evidence="1" id="KW-0472">Membrane</keyword>
<dbReference type="EMBL" id="VNHU01000002">
    <property type="protein sequence ID" value="TYP76325.1"/>
    <property type="molecule type" value="Genomic_DNA"/>
</dbReference>
<dbReference type="OrthoDB" id="1439867at2"/>
<keyword evidence="3" id="KW-1185">Reference proteome</keyword>
<dbReference type="AlphaFoldDB" id="A0A5S5CA97"/>
<evidence type="ECO:0000313" key="3">
    <source>
        <dbReference type="Proteomes" id="UP000324376"/>
    </source>
</evidence>
<accession>A0A5S5CA97</accession>
<feature type="transmembrane region" description="Helical" evidence="1">
    <location>
        <begin position="148"/>
        <end position="173"/>
    </location>
</feature>
<proteinExistence type="predicted"/>
<protein>
    <submittedName>
        <fullName evidence="2">Uncharacterized protein</fullName>
    </submittedName>
</protein>